<dbReference type="RefSeq" id="WP_060799516.1">
    <property type="nucleotide sequence ID" value="NZ_KQ957086.1"/>
</dbReference>
<proteinExistence type="predicted"/>
<reference evidence="1 2" key="1">
    <citation type="submission" date="2016-01" db="EMBL/GenBank/DDBJ databases">
        <authorList>
            <person name="Oliw E.H."/>
        </authorList>
    </citation>
    <scope>NUCLEOTIDE SEQUENCE [LARGE SCALE GENOMIC DNA]</scope>
    <source>
        <strain evidence="1 2">CMW7756A</strain>
    </source>
</reference>
<dbReference type="PATRIC" id="fig|54005.3.peg.169"/>
<evidence type="ECO:0000313" key="2">
    <source>
        <dbReference type="Proteomes" id="UP000070174"/>
    </source>
</evidence>
<name>A0A133PS46_9FIRM</name>
<comment type="caution">
    <text evidence="1">The sequence shown here is derived from an EMBL/GenBank/DDBJ whole genome shotgun (WGS) entry which is preliminary data.</text>
</comment>
<gene>
    <name evidence="1" type="ORF">HMPREF3229_00171</name>
</gene>
<accession>A0A133PS46</accession>
<dbReference type="Proteomes" id="UP000070174">
    <property type="component" value="Unassembled WGS sequence"/>
</dbReference>
<dbReference type="EMBL" id="LRQE01000004">
    <property type="protein sequence ID" value="KXA31643.1"/>
    <property type="molecule type" value="Genomic_DNA"/>
</dbReference>
<protein>
    <submittedName>
        <fullName evidence="1">Uncharacterized protein</fullName>
    </submittedName>
</protein>
<evidence type="ECO:0000313" key="1">
    <source>
        <dbReference type="EMBL" id="KXA31643.1"/>
    </source>
</evidence>
<dbReference type="AlphaFoldDB" id="A0A133PS46"/>
<organism evidence="1">
    <name type="scientific">Peptoniphilus harei</name>
    <dbReference type="NCBI Taxonomy" id="54005"/>
    <lineage>
        <taxon>Bacteria</taxon>
        <taxon>Bacillati</taxon>
        <taxon>Bacillota</taxon>
        <taxon>Tissierellia</taxon>
        <taxon>Tissierellales</taxon>
        <taxon>Peptoniphilaceae</taxon>
        <taxon>Peptoniphilus</taxon>
    </lineage>
</organism>
<sequence length="168" mass="18763">MAVVDNSRVPEILKKLEEIDKYYIVVGVTGKAGGEILMIANVQEYGCNIKVTDKMRGFFLYNWGIPLVTKEIRIPERSFLRSGYDRNKDKLMKYGDLLYDVVAGDLSVKSFWETLGQGAAQMIQSYLINNVTSPPNTPFTIANKGGKANPLVDTGKLSNSISYEIRSK</sequence>